<evidence type="ECO:0000313" key="9">
    <source>
        <dbReference type="EnsemblPlants" id="ORUFI03G05880.1"/>
    </source>
</evidence>
<feature type="region of interest" description="Disordered" evidence="7">
    <location>
        <begin position="112"/>
        <end position="181"/>
    </location>
</feature>
<evidence type="ECO:0000313" key="10">
    <source>
        <dbReference type="Proteomes" id="UP000008022"/>
    </source>
</evidence>
<dbReference type="OMA" id="PCWTIDL"/>
<dbReference type="Pfam" id="PF00847">
    <property type="entry name" value="AP2"/>
    <property type="match status" value="1"/>
</dbReference>
<evidence type="ECO:0000256" key="4">
    <source>
        <dbReference type="ARBA" id="ARBA00023163"/>
    </source>
</evidence>
<feature type="compositionally biased region" description="Acidic residues" evidence="7">
    <location>
        <begin position="112"/>
        <end position="124"/>
    </location>
</feature>
<feature type="compositionally biased region" description="Basic residues" evidence="7">
    <location>
        <begin position="153"/>
        <end position="181"/>
    </location>
</feature>
<keyword evidence="3" id="KW-0238">DNA-binding</keyword>
<accession>A0A0E0NQL5</accession>
<dbReference type="Proteomes" id="UP000008022">
    <property type="component" value="Unassembled WGS sequence"/>
</dbReference>
<feature type="compositionally biased region" description="Basic and acidic residues" evidence="7">
    <location>
        <begin position="229"/>
        <end position="242"/>
    </location>
</feature>
<dbReference type="EnsemblPlants" id="ORUFI03G05880.1">
    <property type="protein sequence ID" value="ORUFI03G05880.1"/>
    <property type="gene ID" value="ORUFI03G05880"/>
</dbReference>
<organism evidence="9 10">
    <name type="scientific">Oryza rufipogon</name>
    <name type="common">Brownbeard rice</name>
    <name type="synonym">Asian wild rice</name>
    <dbReference type="NCBI Taxonomy" id="4529"/>
    <lineage>
        <taxon>Eukaryota</taxon>
        <taxon>Viridiplantae</taxon>
        <taxon>Streptophyta</taxon>
        <taxon>Embryophyta</taxon>
        <taxon>Tracheophyta</taxon>
        <taxon>Spermatophyta</taxon>
        <taxon>Magnoliopsida</taxon>
        <taxon>Liliopsida</taxon>
        <taxon>Poales</taxon>
        <taxon>Poaceae</taxon>
        <taxon>BOP clade</taxon>
        <taxon>Oryzoideae</taxon>
        <taxon>Oryzeae</taxon>
        <taxon>Oryzinae</taxon>
        <taxon>Oryza</taxon>
    </lineage>
</organism>
<dbReference type="InterPro" id="IPR044808">
    <property type="entry name" value="ERF_plant"/>
</dbReference>
<sequence length="388" mass="42374">MSAISSSIIVVVPIPTSASDGDADADDFSSIYHSPASRHSDVSPGERRARRAMCGGAILADFTPARVPRRLTAAELLPVTPTPPAAERRTTRKRKSDVDFEAEFELFEDDDDDDEFELSDDGDESLAVSCVSSPKSKAVPSFSFSSDVSSSSRPRRRVAAAAAGRRKASKKSKYRGVRRRPSGRFAAEIRDPKKGRRVWLGTYGSAEEAAMAYDREARRIRGKGARLNFPRDGDGSPRRSNDRPCWTIDLNLPAAAVSGDDDDAMAVDAADADAGSAGRAAAYAGTTTSEDISRYQEALSAAKCKIKQCPRDEQMASATPELMEEDASSSRNMVPLSMALQLQYAAMIAECDREMEEIAAVERDLERRRRQVFERRGHLVRQASLLLD</sequence>
<dbReference type="Gramene" id="ORUFI03G05880.1">
    <property type="protein sequence ID" value="ORUFI03G05880.1"/>
    <property type="gene ID" value="ORUFI03G05880"/>
</dbReference>
<proteinExistence type="predicted"/>
<dbReference type="InterPro" id="IPR001471">
    <property type="entry name" value="AP2/ERF_dom"/>
</dbReference>
<dbReference type="CDD" id="cd00018">
    <property type="entry name" value="AP2"/>
    <property type="match status" value="1"/>
</dbReference>
<evidence type="ECO:0000259" key="8">
    <source>
        <dbReference type="PROSITE" id="PS51032"/>
    </source>
</evidence>
<keyword evidence="5" id="KW-0539">Nucleus</keyword>
<dbReference type="InterPro" id="IPR016177">
    <property type="entry name" value="DNA-bd_dom_sf"/>
</dbReference>
<name>A0A0E0NQL5_ORYRU</name>
<dbReference type="GO" id="GO:0003677">
    <property type="term" value="F:DNA binding"/>
    <property type="evidence" value="ECO:0007669"/>
    <property type="project" value="UniProtKB-KW"/>
</dbReference>
<dbReference type="GO" id="GO:0009873">
    <property type="term" value="P:ethylene-activated signaling pathway"/>
    <property type="evidence" value="ECO:0007669"/>
    <property type="project" value="InterPro"/>
</dbReference>
<dbReference type="AlphaFoldDB" id="A0A0E0NQL5"/>
<reference evidence="10" key="1">
    <citation type="submission" date="2013-06" db="EMBL/GenBank/DDBJ databases">
        <authorList>
            <person name="Zhao Q."/>
        </authorList>
    </citation>
    <scope>NUCLEOTIDE SEQUENCE</scope>
    <source>
        <strain evidence="10">cv. W1943</strain>
    </source>
</reference>
<feature type="domain" description="AP2/ERF" evidence="8">
    <location>
        <begin position="173"/>
        <end position="230"/>
    </location>
</feature>
<dbReference type="FunFam" id="3.30.730.10:FF:000001">
    <property type="entry name" value="Ethylene-responsive transcription factor 2"/>
    <property type="match status" value="1"/>
</dbReference>
<feature type="compositionally biased region" description="Basic and acidic residues" evidence="7">
    <location>
        <begin position="38"/>
        <end position="47"/>
    </location>
</feature>
<dbReference type="PANTHER" id="PTHR31190">
    <property type="entry name" value="DNA-BINDING DOMAIN"/>
    <property type="match status" value="1"/>
</dbReference>
<evidence type="ECO:0000256" key="2">
    <source>
        <dbReference type="ARBA" id="ARBA00023015"/>
    </source>
</evidence>
<dbReference type="SMART" id="SM00380">
    <property type="entry name" value="AP2"/>
    <property type="match status" value="1"/>
</dbReference>
<dbReference type="eggNOG" id="ENOG502QV26">
    <property type="taxonomic scope" value="Eukaryota"/>
</dbReference>
<evidence type="ECO:0000256" key="3">
    <source>
        <dbReference type="ARBA" id="ARBA00023125"/>
    </source>
</evidence>
<reference evidence="9" key="2">
    <citation type="submission" date="2015-06" db="UniProtKB">
        <authorList>
            <consortium name="EnsemblPlants"/>
        </authorList>
    </citation>
    <scope>IDENTIFICATION</scope>
</reference>
<dbReference type="PANTHER" id="PTHR31190:SF504">
    <property type="entry name" value="AP2 DOMAIN CONTAINING PROTEIN, EXPRESSED"/>
    <property type="match status" value="1"/>
</dbReference>
<dbReference type="SUPFAM" id="SSF54171">
    <property type="entry name" value="DNA-binding domain"/>
    <property type="match status" value="1"/>
</dbReference>
<evidence type="ECO:0000256" key="7">
    <source>
        <dbReference type="SAM" id="MobiDB-lite"/>
    </source>
</evidence>
<keyword evidence="6" id="KW-0175">Coiled coil</keyword>
<feature type="compositionally biased region" description="Low complexity" evidence="7">
    <location>
        <begin position="138"/>
        <end position="152"/>
    </location>
</feature>
<evidence type="ECO:0000256" key="5">
    <source>
        <dbReference type="ARBA" id="ARBA00023242"/>
    </source>
</evidence>
<comment type="subcellular location">
    <subcellularLocation>
        <location evidence="1">Nucleus</location>
    </subcellularLocation>
</comment>
<dbReference type="PROSITE" id="PS51032">
    <property type="entry name" value="AP2_ERF"/>
    <property type="match status" value="1"/>
</dbReference>
<feature type="region of interest" description="Disordered" evidence="7">
    <location>
        <begin position="15"/>
        <end position="49"/>
    </location>
</feature>
<dbReference type="GO" id="GO:0005634">
    <property type="term" value="C:nucleus"/>
    <property type="evidence" value="ECO:0007669"/>
    <property type="project" value="UniProtKB-SubCell"/>
</dbReference>
<feature type="coiled-coil region" evidence="6">
    <location>
        <begin position="344"/>
        <end position="371"/>
    </location>
</feature>
<keyword evidence="4" id="KW-0804">Transcription</keyword>
<evidence type="ECO:0000256" key="6">
    <source>
        <dbReference type="SAM" id="Coils"/>
    </source>
</evidence>
<feature type="region of interest" description="Disordered" evidence="7">
    <location>
        <begin position="225"/>
        <end position="245"/>
    </location>
</feature>
<dbReference type="STRING" id="4529.A0A0E0NQL5"/>
<dbReference type="PRINTS" id="PR00367">
    <property type="entry name" value="ETHRSPELEMNT"/>
</dbReference>
<protein>
    <recommendedName>
        <fullName evidence="8">AP2/ERF domain-containing protein</fullName>
    </recommendedName>
</protein>
<dbReference type="InterPro" id="IPR036955">
    <property type="entry name" value="AP2/ERF_dom_sf"/>
</dbReference>
<keyword evidence="10" id="KW-1185">Reference proteome</keyword>
<dbReference type="GO" id="GO:0003700">
    <property type="term" value="F:DNA-binding transcription factor activity"/>
    <property type="evidence" value="ECO:0007669"/>
    <property type="project" value="InterPro"/>
</dbReference>
<keyword evidence="2" id="KW-0805">Transcription regulation</keyword>
<feature type="region of interest" description="Disordered" evidence="7">
    <location>
        <begin position="73"/>
        <end position="97"/>
    </location>
</feature>
<evidence type="ECO:0000256" key="1">
    <source>
        <dbReference type="ARBA" id="ARBA00004123"/>
    </source>
</evidence>
<dbReference type="Gene3D" id="3.30.730.10">
    <property type="entry name" value="AP2/ERF domain"/>
    <property type="match status" value="1"/>
</dbReference>